<dbReference type="AlphaFoldDB" id="D3BFR9"/>
<evidence type="ECO:0000313" key="4">
    <source>
        <dbReference type="Proteomes" id="UP000001396"/>
    </source>
</evidence>
<evidence type="ECO:0000313" key="3">
    <source>
        <dbReference type="EMBL" id="EFA79679.1"/>
    </source>
</evidence>
<dbReference type="GeneID" id="31362851"/>
<comment type="caution">
    <text evidence="3">The sequence shown here is derived from an EMBL/GenBank/DDBJ whole genome shotgun (WGS) entry which is preliminary data.</text>
</comment>
<dbReference type="InParanoid" id="D3BFR9"/>
<gene>
    <name evidence="3" type="ORF">PPL_07370</name>
</gene>
<evidence type="ECO:0000256" key="1">
    <source>
        <dbReference type="SAM" id="MobiDB-lite"/>
    </source>
</evidence>
<dbReference type="RefSeq" id="XP_020431800.1">
    <property type="nucleotide sequence ID" value="XM_020578205.1"/>
</dbReference>
<dbReference type="EMBL" id="ADBJ01000032">
    <property type="protein sequence ID" value="EFA79679.1"/>
    <property type="molecule type" value="Genomic_DNA"/>
</dbReference>
<sequence>MFLMNVVCKRPVPFSSLSSTLRIPNILLRNNISSFRYSLLSSSKLLTFSKLNHTCKQPETINPILYRYVFSFNNNNSTSILNSKHLNINKSSYTIVGIRRSYATHNSYQAESDKARRRLGNDPTNKRRLGPHHIAITVLVMFMLGGSLAYVFKDMIFENSLYNATIDELKLDPTIVKIFGEKFSAKTFHRDHHDEANLNRIKKKTNNYKKNNQNDDQDKKEDETVFVKINFNIYAETDKGGGKGSVRCRAKRISSFKYEIVSLRVKYGIRWIVVIDRDRKPPKKQNFITKVFDMFKNKL</sequence>
<reference evidence="3 4" key="1">
    <citation type="journal article" date="2011" name="Genome Res.">
        <title>Phylogeny-wide analysis of social amoeba genomes highlights ancient origins for complex intercellular communication.</title>
        <authorList>
            <person name="Heidel A.J."/>
            <person name="Lawal H.M."/>
            <person name="Felder M."/>
            <person name="Schilde C."/>
            <person name="Helps N.R."/>
            <person name="Tunggal B."/>
            <person name="Rivero F."/>
            <person name="John U."/>
            <person name="Schleicher M."/>
            <person name="Eichinger L."/>
            <person name="Platzer M."/>
            <person name="Noegel A.A."/>
            <person name="Schaap P."/>
            <person name="Gloeckner G."/>
        </authorList>
    </citation>
    <scope>NUCLEOTIDE SEQUENCE [LARGE SCALE GENOMIC DNA]</scope>
    <source>
        <strain evidence="4">ATCC 26659 / Pp 5 / PN500</strain>
    </source>
</reference>
<accession>D3BFR9</accession>
<feature type="transmembrane region" description="Helical" evidence="2">
    <location>
        <begin position="134"/>
        <end position="152"/>
    </location>
</feature>
<proteinExistence type="predicted"/>
<feature type="region of interest" description="Disordered" evidence="1">
    <location>
        <begin position="194"/>
        <end position="220"/>
    </location>
</feature>
<evidence type="ECO:0000256" key="2">
    <source>
        <dbReference type="SAM" id="Phobius"/>
    </source>
</evidence>
<dbReference type="Proteomes" id="UP000001396">
    <property type="component" value="Unassembled WGS sequence"/>
</dbReference>
<organism evidence="3 4">
    <name type="scientific">Heterostelium pallidum (strain ATCC 26659 / Pp 5 / PN500)</name>
    <name type="common">Cellular slime mold</name>
    <name type="synonym">Polysphondylium pallidum</name>
    <dbReference type="NCBI Taxonomy" id="670386"/>
    <lineage>
        <taxon>Eukaryota</taxon>
        <taxon>Amoebozoa</taxon>
        <taxon>Evosea</taxon>
        <taxon>Eumycetozoa</taxon>
        <taxon>Dictyostelia</taxon>
        <taxon>Acytosteliales</taxon>
        <taxon>Acytosteliaceae</taxon>
        <taxon>Heterostelium</taxon>
    </lineage>
</organism>
<keyword evidence="2" id="KW-0812">Transmembrane</keyword>
<protein>
    <recommendedName>
        <fullName evidence="5">Mitochondrial import inner membrane translocase subunit Tim21</fullName>
    </recommendedName>
</protein>
<keyword evidence="4" id="KW-1185">Reference proteome</keyword>
<dbReference type="FunCoup" id="D3BFR9">
    <property type="interactions" value="17"/>
</dbReference>
<evidence type="ECO:0008006" key="5">
    <source>
        <dbReference type="Google" id="ProtNLM"/>
    </source>
</evidence>
<keyword evidence="2" id="KW-0472">Membrane</keyword>
<name>D3BFR9_HETP5</name>
<keyword evidence="2" id="KW-1133">Transmembrane helix</keyword>